<evidence type="ECO:0000313" key="4">
    <source>
        <dbReference type="EMBL" id="RZF41849.1"/>
    </source>
</evidence>
<gene>
    <name evidence="4" type="ORF">LSTR_LSTR005311</name>
</gene>
<dbReference type="Proteomes" id="UP000291343">
    <property type="component" value="Unassembled WGS sequence"/>
</dbReference>
<name>A0A482X7H5_LAOST</name>
<dbReference type="PROSITE" id="PS50102">
    <property type="entry name" value="RRM"/>
    <property type="match status" value="1"/>
</dbReference>
<dbReference type="InParanoid" id="A0A482X7H5"/>
<dbReference type="AlphaFoldDB" id="A0A482X7H5"/>
<dbReference type="InterPro" id="IPR012677">
    <property type="entry name" value="Nucleotide-bd_a/b_plait_sf"/>
</dbReference>
<accession>A0A482X7H5</accession>
<comment type="caution">
    <text evidence="4">The sequence shown here is derived from an EMBL/GenBank/DDBJ whole genome shotgun (WGS) entry which is preliminary data.</text>
</comment>
<keyword evidence="5" id="KW-1185">Reference proteome</keyword>
<feature type="domain" description="RRM" evidence="3">
    <location>
        <begin position="44"/>
        <end position="120"/>
    </location>
</feature>
<evidence type="ECO:0000313" key="5">
    <source>
        <dbReference type="Proteomes" id="UP000291343"/>
    </source>
</evidence>
<dbReference type="EMBL" id="QKKF02016138">
    <property type="protein sequence ID" value="RZF41849.1"/>
    <property type="molecule type" value="Genomic_DNA"/>
</dbReference>
<dbReference type="Pfam" id="PF00076">
    <property type="entry name" value="RRM_1"/>
    <property type="match status" value="1"/>
</dbReference>
<dbReference type="CDD" id="cd00590">
    <property type="entry name" value="RRM_SF"/>
    <property type="match status" value="1"/>
</dbReference>
<dbReference type="SMR" id="A0A482X7H5"/>
<organism evidence="4 5">
    <name type="scientific">Laodelphax striatellus</name>
    <name type="common">Small brown planthopper</name>
    <name type="synonym">Delphax striatella</name>
    <dbReference type="NCBI Taxonomy" id="195883"/>
    <lineage>
        <taxon>Eukaryota</taxon>
        <taxon>Metazoa</taxon>
        <taxon>Ecdysozoa</taxon>
        <taxon>Arthropoda</taxon>
        <taxon>Hexapoda</taxon>
        <taxon>Insecta</taxon>
        <taxon>Pterygota</taxon>
        <taxon>Neoptera</taxon>
        <taxon>Paraneoptera</taxon>
        <taxon>Hemiptera</taxon>
        <taxon>Auchenorrhyncha</taxon>
        <taxon>Fulgoroidea</taxon>
        <taxon>Delphacidae</taxon>
        <taxon>Criomorphinae</taxon>
        <taxon>Laodelphax</taxon>
    </lineage>
</organism>
<dbReference type="SMART" id="SM00360">
    <property type="entry name" value="RRM"/>
    <property type="match status" value="2"/>
</dbReference>
<evidence type="ECO:0000259" key="3">
    <source>
        <dbReference type="PROSITE" id="PS50102"/>
    </source>
</evidence>
<evidence type="ECO:0000256" key="1">
    <source>
        <dbReference type="ARBA" id="ARBA00022884"/>
    </source>
</evidence>
<dbReference type="Gene3D" id="3.30.70.330">
    <property type="match status" value="1"/>
</dbReference>
<protein>
    <recommendedName>
        <fullName evidence="3">RRM domain-containing protein</fullName>
    </recommendedName>
</protein>
<reference evidence="4 5" key="1">
    <citation type="journal article" date="2017" name="Gigascience">
        <title>Genome sequence of the small brown planthopper, Laodelphax striatellus.</title>
        <authorList>
            <person name="Zhu J."/>
            <person name="Jiang F."/>
            <person name="Wang X."/>
            <person name="Yang P."/>
            <person name="Bao Y."/>
            <person name="Zhao W."/>
            <person name="Wang W."/>
            <person name="Lu H."/>
            <person name="Wang Q."/>
            <person name="Cui N."/>
            <person name="Li J."/>
            <person name="Chen X."/>
            <person name="Luo L."/>
            <person name="Yu J."/>
            <person name="Kang L."/>
            <person name="Cui F."/>
        </authorList>
    </citation>
    <scope>NUCLEOTIDE SEQUENCE [LARGE SCALE GENOMIC DNA]</scope>
    <source>
        <strain evidence="4">Lst14</strain>
    </source>
</reference>
<evidence type="ECO:0000256" key="2">
    <source>
        <dbReference type="PROSITE-ProRule" id="PRU00176"/>
    </source>
</evidence>
<dbReference type="InterPro" id="IPR035979">
    <property type="entry name" value="RBD_domain_sf"/>
</dbReference>
<keyword evidence="1 2" id="KW-0694">RNA-binding</keyword>
<sequence length="258" mass="29476">MGDVQIHIGGVPSRYSFTQLDGQIIFRRLDPHGEEIQGPVDRRLKIVVKNIPSECNARELLRLFLKAGVINEMRVMVAHGDFCKGFVKYESPFECKMAKSVLNGYTFPGRKKLIVEESKEFHEIVFSGIPSTVSMNCIETFFKIKFCDEGLGEVRQLSSCGDFMKVAVAFSSHRTAALAWKEFSRKKRFLWNSHITAECPGTAKHYKRTAPGASQPRTPNLIYMTKWEGVEDSLLTKEFWIEHFGRINENYLVETTPK</sequence>
<dbReference type="GO" id="GO:0003723">
    <property type="term" value="F:RNA binding"/>
    <property type="evidence" value="ECO:0007669"/>
    <property type="project" value="UniProtKB-UniRule"/>
</dbReference>
<proteinExistence type="predicted"/>
<dbReference type="InterPro" id="IPR000504">
    <property type="entry name" value="RRM_dom"/>
</dbReference>
<dbReference type="SUPFAM" id="SSF54928">
    <property type="entry name" value="RNA-binding domain, RBD"/>
    <property type="match status" value="1"/>
</dbReference>
<dbReference type="OrthoDB" id="3800936at2759"/>